<gene>
    <name evidence="1" type="ORF">F4556_003517</name>
</gene>
<proteinExistence type="predicted"/>
<name>A0A7W7WHP7_9ACTN</name>
<sequence length="50" mass="4675">MLDVVAGRAGARAAVAQLEGMVLFAKVADDPAVLGAGTAAAGPAVEAGPA</sequence>
<organism evidence="1 2">
    <name type="scientific">Kitasatospora gansuensis</name>
    <dbReference type="NCBI Taxonomy" id="258050"/>
    <lineage>
        <taxon>Bacteria</taxon>
        <taxon>Bacillati</taxon>
        <taxon>Actinomycetota</taxon>
        <taxon>Actinomycetes</taxon>
        <taxon>Kitasatosporales</taxon>
        <taxon>Streptomycetaceae</taxon>
        <taxon>Kitasatospora</taxon>
    </lineage>
</organism>
<evidence type="ECO:0000313" key="1">
    <source>
        <dbReference type="EMBL" id="MBB4947982.1"/>
    </source>
</evidence>
<reference evidence="1 2" key="1">
    <citation type="submission" date="2020-08" db="EMBL/GenBank/DDBJ databases">
        <title>Sequencing the genomes of 1000 actinobacteria strains.</title>
        <authorList>
            <person name="Klenk H.-P."/>
        </authorList>
    </citation>
    <scope>NUCLEOTIDE SEQUENCE [LARGE SCALE GENOMIC DNA]</scope>
    <source>
        <strain evidence="1 2">DSM 44786</strain>
    </source>
</reference>
<keyword evidence="2" id="KW-1185">Reference proteome</keyword>
<dbReference type="RefSeq" id="WP_184916781.1">
    <property type="nucleotide sequence ID" value="NZ_JACHJR010000001.1"/>
</dbReference>
<comment type="caution">
    <text evidence="1">The sequence shown here is derived from an EMBL/GenBank/DDBJ whole genome shotgun (WGS) entry which is preliminary data.</text>
</comment>
<dbReference type="AlphaFoldDB" id="A0A7W7WHP7"/>
<dbReference type="Proteomes" id="UP000573327">
    <property type="component" value="Unassembled WGS sequence"/>
</dbReference>
<dbReference type="EMBL" id="JACHJR010000001">
    <property type="protein sequence ID" value="MBB4947982.1"/>
    <property type="molecule type" value="Genomic_DNA"/>
</dbReference>
<evidence type="ECO:0000313" key="2">
    <source>
        <dbReference type="Proteomes" id="UP000573327"/>
    </source>
</evidence>
<protein>
    <submittedName>
        <fullName evidence="1">Uncharacterized protein</fullName>
    </submittedName>
</protein>
<accession>A0A7W7WHP7</accession>